<dbReference type="EMBL" id="DF973505">
    <property type="protein sequence ID" value="GAU32779.1"/>
    <property type="molecule type" value="Genomic_DNA"/>
</dbReference>
<dbReference type="PANTHER" id="PTHR33710">
    <property type="entry name" value="BNAC02G09200D PROTEIN"/>
    <property type="match status" value="1"/>
</dbReference>
<gene>
    <name evidence="1" type="ORF">TSUD_152270</name>
</gene>
<name>A0A2Z6NM93_TRISU</name>
<evidence type="ECO:0000313" key="1">
    <source>
        <dbReference type="EMBL" id="GAU32779.1"/>
    </source>
</evidence>
<dbReference type="Proteomes" id="UP000242715">
    <property type="component" value="Unassembled WGS sequence"/>
</dbReference>
<dbReference type="InterPro" id="IPR036691">
    <property type="entry name" value="Endo/exonu/phosph_ase_sf"/>
</dbReference>
<evidence type="ECO:0000313" key="2">
    <source>
        <dbReference type="Proteomes" id="UP000242715"/>
    </source>
</evidence>
<keyword evidence="2" id="KW-1185">Reference proteome</keyword>
<protein>
    <recommendedName>
        <fullName evidence="3">Endonuclease/exonuclease/phosphatase domain-containing protein</fullName>
    </recommendedName>
</protein>
<evidence type="ECO:0008006" key="3">
    <source>
        <dbReference type="Google" id="ProtNLM"/>
    </source>
</evidence>
<reference evidence="2" key="1">
    <citation type="journal article" date="2017" name="Front. Plant Sci.">
        <title>Climate Clever Clovers: New Paradigm to Reduce the Environmental Footprint of Ruminants by Breeding Low Methanogenic Forages Utilizing Haplotype Variation.</title>
        <authorList>
            <person name="Kaur P."/>
            <person name="Appels R."/>
            <person name="Bayer P.E."/>
            <person name="Keeble-Gagnere G."/>
            <person name="Wang J."/>
            <person name="Hirakawa H."/>
            <person name="Shirasawa K."/>
            <person name="Vercoe P."/>
            <person name="Stefanova K."/>
            <person name="Durmic Z."/>
            <person name="Nichols P."/>
            <person name="Revell C."/>
            <person name="Isobe S.N."/>
            <person name="Edwards D."/>
            <person name="Erskine W."/>
        </authorList>
    </citation>
    <scope>NUCLEOTIDE SEQUENCE [LARGE SCALE GENOMIC DNA]</scope>
    <source>
        <strain evidence="2">cv. Daliak</strain>
    </source>
</reference>
<dbReference type="SUPFAM" id="SSF56219">
    <property type="entry name" value="DNase I-like"/>
    <property type="match status" value="1"/>
</dbReference>
<dbReference type="PANTHER" id="PTHR33710:SF84">
    <property type="entry name" value="ENDONUCLEASE_EXONUCLEASE_PHOSPHATASE FAMILY PROTEIN"/>
    <property type="match status" value="1"/>
</dbReference>
<proteinExistence type="predicted"/>
<organism evidence="1 2">
    <name type="scientific">Trifolium subterraneum</name>
    <name type="common">Subterranean clover</name>
    <dbReference type="NCBI Taxonomy" id="3900"/>
    <lineage>
        <taxon>Eukaryota</taxon>
        <taxon>Viridiplantae</taxon>
        <taxon>Streptophyta</taxon>
        <taxon>Embryophyta</taxon>
        <taxon>Tracheophyta</taxon>
        <taxon>Spermatophyta</taxon>
        <taxon>Magnoliopsida</taxon>
        <taxon>eudicotyledons</taxon>
        <taxon>Gunneridae</taxon>
        <taxon>Pentapetalae</taxon>
        <taxon>rosids</taxon>
        <taxon>fabids</taxon>
        <taxon>Fabales</taxon>
        <taxon>Fabaceae</taxon>
        <taxon>Papilionoideae</taxon>
        <taxon>50 kb inversion clade</taxon>
        <taxon>NPAAA clade</taxon>
        <taxon>Hologalegina</taxon>
        <taxon>IRL clade</taxon>
        <taxon>Trifolieae</taxon>
        <taxon>Trifolium</taxon>
    </lineage>
</organism>
<accession>A0A2Z6NM93</accession>
<dbReference type="OrthoDB" id="1421217at2759"/>
<sequence>MEDPHQNQEASISSPLDHLIWFWGQFWHKAISGSSRSQLPGLNNGLPTKGIGRVVNYLRFLGANVYVPCDAGEKQSLWNSLSGRLQSLVGERVCVCEDFNAVRSVEERHFSMEGSRSLDHIPFSRFIDENVLIDLPMSGRKLNWYKGGCLSMSRLDMLLLSEEWVSTWPNCTQMAQLRGLSDHCPLVLMTNDENWGPLPSRMLKCWKDIPDHNHFVRDKWNSMQVDGWGG</sequence>
<dbReference type="Gene3D" id="3.60.10.10">
    <property type="entry name" value="Endonuclease/exonuclease/phosphatase"/>
    <property type="match status" value="1"/>
</dbReference>
<dbReference type="AlphaFoldDB" id="A0A2Z6NM93"/>